<comment type="function">
    <text evidence="7">The glycine cleavage system catalyzes the degradation of glycine.</text>
</comment>
<dbReference type="GO" id="GO:0005960">
    <property type="term" value="C:glycine cleavage complex"/>
    <property type="evidence" value="ECO:0007669"/>
    <property type="project" value="InterPro"/>
</dbReference>
<dbReference type="GO" id="GO:0019464">
    <property type="term" value="P:glycine decarboxylation via glycine cleavage system"/>
    <property type="evidence" value="ECO:0007669"/>
    <property type="project" value="UniProtKB-UniRule"/>
</dbReference>
<dbReference type="AlphaFoldDB" id="A0A177KJK9"/>
<name>A0A177KJK9_9BACI</name>
<dbReference type="FunFam" id="4.10.1250.10:FF:000001">
    <property type="entry name" value="Aminomethyltransferase"/>
    <property type="match status" value="1"/>
</dbReference>
<dbReference type="FunFam" id="2.40.30.110:FF:000003">
    <property type="entry name" value="Aminomethyltransferase"/>
    <property type="match status" value="1"/>
</dbReference>
<dbReference type="InterPro" id="IPR029043">
    <property type="entry name" value="GcvT/YgfZ_C"/>
</dbReference>
<feature type="domain" description="GCVT N-terminal" evidence="9">
    <location>
        <begin position="12"/>
        <end position="269"/>
    </location>
</feature>
<dbReference type="PANTHER" id="PTHR43757">
    <property type="entry name" value="AMINOMETHYLTRANSFERASE"/>
    <property type="match status" value="1"/>
</dbReference>
<comment type="catalytic activity">
    <reaction evidence="6 7">
        <text>N(6)-[(R)-S(8)-aminomethyldihydrolipoyl]-L-lysyl-[protein] + (6S)-5,6,7,8-tetrahydrofolate = N(6)-[(R)-dihydrolipoyl]-L-lysyl-[protein] + (6R)-5,10-methylene-5,6,7,8-tetrahydrofolate + NH4(+)</text>
        <dbReference type="Rhea" id="RHEA:16945"/>
        <dbReference type="Rhea" id="RHEA-COMP:10475"/>
        <dbReference type="Rhea" id="RHEA-COMP:10492"/>
        <dbReference type="ChEBI" id="CHEBI:15636"/>
        <dbReference type="ChEBI" id="CHEBI:28938"/>
        <dbReference type="ChEBI" id="CHEBI:57453"/>
        <dbReference type="ChEBI" id="CHEBI:83100"/>
        <dbReference type="ChEBI" id="CHEBI:83143"/>
        <dbReference type="EC" id="2.1.2.10"/>
    </reaction>
</comment>
<dbReference type="EC" id="2.1.2.10" evidence="2 7"/>
<evidence type="ECO:0000256" key="2">
    <source>
        <dbReference type="ARBA" id="ARBA00012616"/>
    </source>
</evidence>
<dbReference type="EMBL" id="LQWZ01000035">
    <property type="protein sequence ID" value="OAH53559.1"/>
    <property type="molecule type" value="Genomic_DNA"/>
</dbReference>
<dbReference type="Proteomes" id="UP000077271">
    <property type="component" value="Unassembled WGS sequence"/>
</dbReference>
<dbReference type="GO" id="GO:0004047">
    <property type="term" value="F:aminomethyltransferase activity"/>
    <property type="evidence" value="ECO:0007669"/>
    <property type="project" value="UniProtKB-UniRule"/>
</dbReference>
<dbReference type="InterPro" id="IPR006223">
    <property type="entry name" value="GcvT"/>
</dbReference>
<dbReference type="Pfam" id="PF08669">
    <property type="entry name" value="GCV_T_C"/>
    <property type="match status" value="1"/>
</dbReference>
<evidence type="ECO:0000256" key="6">
    <source>
        <dbReference type="ARBA" id="ARBA00047665"/>
    </source>
</evidence>
<proteinExistence type="inferred from homology"/>
<accession>A0A177KJK9</accession>
<evidence type="ECO:0000256" key="1">
    <source>
        <dbReference type="ARBA" id="ARBA00008609"/>
    </source>
</evidence>
<dbReference type="InterPro" id="IPR006222">
    <property type="entry name" value="GCVT_N"/>
</dbReference>
<dbReference type="Gene3D" id="3.30.70.1400">
    <property type="entry name" value="Aminomethyltransferase beta-barrel domains"/>
    <property type="match status" value="1"/>
</dbReference>
<dbReference type="InterPro" id="IPR028896">
    <property type="entry name" value="GcvT/YgfZ/DmdA"/>
</dbReference>
<dbReference type="GO" id="GO:0008483">
    <property type="term" value="F:transaminase activity"/>
    <property type="evidence" value="ECO:0007669"/>
    <property type="project" value="UniProtKB-KW"/>
</dbReference>
<evidence type="ECO:0000313" key="11">
    <source>
        <dbReference type="EMBL" id="OAH53559.1"/>
    </source>
</evidence>
<evidence type="ECO:0000313" key="12">
    <source>
        <dbReference type="Proteomes" id="UP000077271"/>
    </source>
</evidence>
<evidence type="ECO:0000256" key="3">
    <source>
        <dbReference type="ARBA" id="ARBA00022576"/>
    </source>
</evidence>
<dbReference type="InterPro" id="IPR022903">
    <property type="entry name" value="GcvT_bac"/>
</dbReference>
<keyword evidence="4 7" id="KW-0808">Transferase</keyword>
<dbReference type="Pfam" id="PF01571">
    <property type="entry name" value="GCV_T"/>
    <property type="match status" value="1"/>
</dbReference>
<evidence type="ECO:0000259" key="10">
    <source>
        <dbReference type="Pfam" id="PF08669"/>
    </source>
</evidence>
<dbReference type="Gene3D" id="2.40.30.110">
    <property type="entry name" value="Aminomethyltransferase beta-barrel domains"/>
    <property type="match status" value="1"/>
</dbReference>
<protein>
    <recommendedName>
        <fullName evidence="2 7">Aminomethyltransferase</fullName>
        <ecNumber evidence="2 7">2.1.2.10</ecNumber>
    </recommendedName>
    <alternativeName>
        <fullName evidence="5 7">Glycine cleavage system T protein</fullName>
    </alternativeName>
</protein>
<sequence>MSQETELKRTPLFDTYKKNGAKVIDFGGWALPVQFTGIIEEHEAVRTKAGLFDVSHMGEVLVEGKDAERYLNHLVTNDVTKLQINHAQYTAMCDPDGGTVDDLLIYKLENETYLLVINAANIEKDFEWMKQHVKGSVKLENRSSDIALIAIQGPKAEGILQTVTDVHLSEIGFFHFAQNVRVNGVENVLVSRTGYTGEDGFELYLKASDAEKLWESLLEAGKAEGLKRCGLGARDTLRLEARLALYGQELTRDISPLEAGIGFAVKTKKESDFIGKSALIKQKEDGLTRKIVGIEVTGRGIPRHGYKVFSETEEEIGFMTSGTHSPTLKKNLGLALIKSEHTKEGTPLKVEIRHKKVDAHVVKTPFYKREGER</sequence>
<dbReference type="PANTHER" id="PTHR43757:SF2">
    <property type="entry name" value="AMINOMETHYLTRANSFERASE, MITOCHONDRIAL"/>
    <property type="match status" value="1"/>
</dbReference>
<reference evidence="11 12" key="1">
    <citation type="submission" date="2016-01" db="EMBL/GenBank/DDBJ databases">
        <title>Investigation of taxonomic status of Bacillus aminovorans.</title>
        <authorList>
            <person name="Verma A."/>
            <person name="Pal Y."/>
            <person name="Krishnamurthi S."/>
        </authorList>
    </citation>
    <scope>NUCLEOTIDE SEQUENCE [LARGE SCALE GENOMIC DNA]</scope>
    <source>
        <strain evidence="11 12">DSM 4337</strain>
    </source>
</reference>
<dbReference type="InterPro" id="IPR013977">
    <property type="entry name" value="GcvT_C"/>
</dbReference>
<dbReference type="InterPro" id="IPR027266">
    <property type="entry name" value="TrmE/GcvT-like"/>
</dbReference>
<evidence type="ECO:0000259" key="9">
    <source>
        <dbReference type="Pfam" id="PF01571"/>
    </source>
</evidence>
<dbReference type="FunFam" id="3.30.70.1400:FF:000001">
    <property type="entry name" value="Aminomethyltransferase"/>
    <property type="match status" value="1"/>
</dbReference>
<dbReference type="OrthoDB" id="9774591at2"/>
<feature type="binding site" evidence="8">
    <location>
        <position position="202"/>
    </location>
    <ligand>
        <name>substrate</name>
    </ligand>
</feature>
<evidence type="ECO:0000256" key="4">
    <source>
        <dbReference type="ARBA" id="ARBA00022679"/>
    </source>
</evidence>
<dbReference type="NCBIfam" id="NF001567">
    <property type="entry name" value="PRK00389.1"/>
    <property type="match status" value="1"/>
</dbReference>
<dbReference type="SUPFAM" id="SSF101790">
    <property type="entry name" value="Aminomethyltransferase beta-barrel domain"/>
    <property type="match status" value="1"/>
</dbReference>
<dbReference type="Gene3D" id="3.30.1360.120">
    <property type="entry name" value="Probable tRNA modification gtpase trme, domain 1"/>
    <property type="match status" value="1"/>
</dbReference>
<dbReference type="SUPFAM" id="SSF103025">
    <property type="entry name" value="Folate-binding domain"/>
    <property type="match status" value="1"/>
</dbReference>
<keyword evidence="3 7" id="KW-0032">Aminotransferase</keyword>
<gene>
    <name evidence="7" type="primary">gcvT</name>
    <name evidence="11" type="ORF">AWH48_09750</name>
</gene>
<evidence type="ECO:0000256" key="7">
    <source>
        <dbReference type="HAMAP-Rule" id="MF_00259"/>
    </source>
</evidence>
<dbReference type="RefSeq" id="WP_063975306.1">
    <property type="nucleotide sequence ID" value="NZ_LQWZ01000035.1"/>
</dbReference>
<comment type="similarity">
    <text evidence="1 7">Belongs to the GcvT family.</text>
</comment>
<evidence type="ECO:0000256" key="5">
    <source>
        <dbReference type="ARBA" id="ARBA00031395"/>
    </source>
</evidence>
<dbReference type="PIRSF" id="PIRSF006487">
    <property type="entry name" value="GcvT"/>
    <property type="match status" value="1"/>
</dbReference>
<organism evidence="11 12">
    <name type="scientific">Domibacillus aminovorans</name>
    <dbReference type="NCBI Taxonomy" id="29332"/>
    <lineage>
        <taxon>Bacteria</taxon>
        <taxon>Bacillati</taxon>
        <taxon>Bacillota</taxon>
        <taxon>Bacilli</taxon>
        <taxon>Bacillales</taxon>
        <taxon>Bacillaceae</taxon>
        <taxon>Domibacillus</taxon>
    </lineage>
</organism>
<evidence type="ECO:0000256" key="8">
    <source>
        <dbReference type="PIRSR" id="PIRSR006487-1"/>
    </source>
</evidence>
<dbReference type="GO" id="GO:0005829">
    <property type="term" value="C:cytosol"/>
    <property type="evidence" value="ECO:0007669"/>
    <property type="project" value="TreeGrafter"/>
</dbReference>
<dbReference type="HAMAP" id="MF_00259">
    <property type="entry name" value="GcvT"/>
    <property type="match status" value="1"/>
</dbReference>
<dbReference type="NCBIfam" id="TIGR00528">
    <property type="entry name" value="gcvT"/>
    <property type="match status" value="1"/>
</dbReference>
<comment type="caution">
    <text evidence="11">The sequence shown here is derived from an EMBL/GenBank/DDBJ whole genome shotgun (WGS) entry which is preliminary data.</text>
</comment>
<feature type="domain" description="Aminomethyltransferase C-terminal" evidence="10">
    <location>
        <begin position="289"/>
        <end position="368"/>
    </location>
</feature>
<comment type="subunit">
    <text evidence="7">The glycine cleavage system is composed of four proteins: P, T, L and H.</text>
</comment>
<dbReference type="Gene3D" id="4.10.1250.10">
    <property type="entry name" value="Aminomethyltransferase fragment"/>
    <property type="match status" value="1"/>
</dbReference>